<dbReference type="GO" id="GO:0019783">
    <property type="term" value="F:ubiquitin-like protein peptidase activity"/>
    <property type="evidence" value="ECO:0007669"/>
    <property type="project" value="UniProtKB-ARBA"/>
</dbReference>
<dbReference type="Gene3D" id="3.40.395.10">
    <property type="entry name" value="Adenoviral Proteinase, Chain A"/>
    <property type="match status" value="1"/>
</dbReference>
<dbReference type="InParanoid" id="W4KBC4"/>
<sequence length="160" mass="19068">MLFQYEKEIRENPWRRYLFLPIFVNGNHWVLVHVDFQRHCIEYGDSIMNPQSLKKAIQILQSWLQYAFKTLFHDARNFLAHGIQEDTHSCGICTINCIKHNVFGVELYTHTAHRIWRLRYFNCLAKAHNDYSNVWPTKGYFLHDPADLLDNDETQPNVDS</sequence>
<dbReference type="PROSITE" id="PS50600">
    <property type="entry name" value="ULP_PROTEASE"/>
    <property type="match status" value="1"/>
</dbReference>
<dbReference type="Proteomes" id="UP000030671">
    <property type="component" value="Unassembled WGS sequence"/>
</dbReference>
<evidence type="ECO:0000313" key="6">
    <source>
        <dbReference type="Proteomes" id="UP000030671"/>
    </source>
</evidence>
<organism evidence="5 6">
    <name type="scientific">Heterobasidion irregulare (strain TC 32-1)</name>
    <dbReference type="NCBI Taxonomy" id="747525"/>
    <lineage>
        <taxon>Eukaryota</taxon>
        <taxon>Fungi</taxon>
        <taxon>Dikarya</taxon>
        <taxon>Basidiomycota</taxon>
        <taxon>Agaricomycotina</taxon>
        <taxon>Agaricomycetes</taxon>
        <taxon>Russulales</taxon>
        <taxon>Bondarzewiaceae</taxon>
        <taxon>Heterobasidion</taxon>
        <taxon>Heterobasidion annosum species complex</taxon>
    </lineage>
</organism>
<dbReference type="InterPro" id="IPR003653">
    <property type="entry name" value="Peptidase_C48_C"/>
</dbReference>
<dbReference type="OrthoDB" id="2757033at2759"/>
<evidence type="ECO:0000313" key="5">
    <source>
        <dbReference type="EMBL" id="ETW83147.1"/>
    </source>
</evidence>
<dbReference type="RefSeq" id="XP_009545429.1">
    <property type="nucleotide sequence ID" value="XM_009547134.1"/>
</dbReference>
<dbReference type="Pfam" id="PF02902">
    <property type="entry name" value="Peptidase_C48"/>
    <property type="match status" value="1"/>
</dbReference>
<reference evidence="5 6" key="1">
    <citation type="journal article" date="2012" name="New Phytol.">
        <title>Insight into trade-off between wood decay and parasitism from the genome of a fungal forest pathogen.</title>
        <authorList>
            <person name="Olson A."/>
            <person name="Aerts A."/>
            <person name="Asiegbu F."/>
            <person name="Belbahri L."/>
            <person name="Bouzid O."/>
            <person name="Broberg A."/>
            <person name="Canback B."/>
            <person name="Coutinho P.M."/>
            <person name="Cullen D."/>
            <person name="Dalman K."/>
            <person name="Deflorio G."/>
            <person name="van Diepen L.T."/>
            <person name="Dunand C."/>
            <person name="Duplessis S."/>
            <person name="Durling M."/>
            <person name="Gonthier P."/>
            <person name="Grimwood J."/>
            <person name="Fossdal C.G."/>
            <person name="Hansson D."/>
            <person name="Henrissat B."/>
            <person name="Hietala A."/>
            <person name="Himmelstrand K."/>
            <person name="Hoffmeister D."/>
            <person name="Hogberg N."/>
            <person name="James T.Y."/>
            <person name="Karlsson M."/>
            <person name="Kohler A."/>
            <person name="Kues U."/>
            <person name="Lee Y.H."/>
            <person name="Lin Y.C."/>
            <person name="Lind M."/>
            <person name="Lindquist E."/>
            <person name="Lombard V."/>
            <person name="Lucas S."/>
            <person name="Lunden K."/>
            <person name="Morin E."/>
            <person name="Murat C."/>
            <person name="Park J."/>
            <person name="Raffaello T."/>
            <person name="Rouze P."/>
            <person name="Salamov A."/>
            <person name="Schmutz J."/>
            <person name="Solheim H."/>
            <person name="Stahlberg J."/>
            <person name="Velez H."/>
            <person name="de Vries R.P."/>
            <person name="Wiebenga A."/>
            <person name="Woodward S."/>
            <person name="Yakovlev I."/>
            <person name="Garbelotto M."/>
            <person name="Martin F."/>
            <person name="Grigoriev I.V."/>
            <person name="Stenlid J."/>
        </authorList>
    </citation>
    <scope>NUCLEOTIDE SEQUENCE [LARGE SCALE GENOMIC DNA]</scope>
    <source>
        <strain evidence="5 6">TC 32-1</strain>
    </source>
</reference>
<feature type="domain" description="Ubiquitin-like protease family profile" evidence="4">
    <location>
        <begin position="1"/>
        <end position="101"/>
    </location>
</feature>
<gene>
    <name evidence="5" type="ORF">HETIRDRAFT_163560</name>
</gene>
<evidence type="ECO:0000256" key="2">
    <source>
        <dbReference type="ARBA" id="ARBA00022670"/>
    </source>
</evidence>
<proteinExistence type="inferred from homology"/>
<dbReference type="SUPFAM" id="SSF54001">
    <property type="entry name" value="Cysteine proteinases"/>
    <property type="match status" value="1"/>
</dbReference>
<evidence type="ECO:0000256" key="1">
    <source>
        <dbReference type="ARBA" id="ARBA00005234"/>
    </source>
</evidence>
<dbReference type="GO" id="GO:0008234">
    <property type="term" value="F:cysteine-type peptidase activity"/>
    <property type="evidence" value="ECO:0007669"/>
    <property type="project" value="InterPro"/>
</dbReference>
<dbReference type="InterPro" id="IPR038765">
    <property type="entry name" value="Papain-like_cys_pep_sf"/>
</dbReference>
<dbReference type="AlphaFoldDB" id="W4KBC4"/>
<protein>
    <recommendedName>
        <fullName evidence="4">Ubiquitin-like protease family profile domain-containing protein</fullName>
    </recommendedName>
</protein>
<dbReference type="GO" id="GO:0006508">
    <property type="term" value="P:proteolysis"/>
    <property type="evidence" value="ECO:0007669"/>
    <property type="project" value="UniProtKB-KW"/>
</dbReference>
<dbReference type="HOGENOM" id="CLU_1652364_0_0_1"/>
<comment type="similarity">
    <text evidence="1">Belongs to the peptidase C48 family.</text>
</comment>
<keyword evidence="6" id="KW-1185">Reference proteome</keyword>
<keyword evidence="2" id="KW-0645">Protease</keyword>
<dbReference type="GeneID" id="20667853"/>
<dbReference type="KEGG" id="hir:HETIRDRAFT_163560"/>
<keyword evidence="3" id="KW-0378">Hydrolase</keyword>
<evidence type="ECO:0000259" key="4">
    <source>
        <dbReference type="PROSITE" id="PS50600"/>
    </source>
</evidence>
<accession>W4KBC4</accession>
<name>W4KBC4_HETIT</name>
<dbReference type="EMBL" id="KI925457">
    <property type="protein sequence ID" value="ETW83147.1"/>
    <property type="molecule type" value="Genomic_DNA"/>
</dbReference>
<evidence type="ECO:0000256" key="3">
    <source>
        <dbReference type="ARBA" id="ARBA00022801"/>
    </source>
</evidence>